<organism evidence="1 2">
    <name type="scientific">Kolteria novifilia</name>
    <dbReference type="NCBI Taxonomy" id="2527975"/>
    <lineage>
        <taxon>Bacteria</taxon>
        <taxon>Pseudomonadati</taxon>
        <taxon>Planctomycetota</taxon>
        <taxon>Planctomycetia</taxon>
        <taxon>Kolteriales</taxon>
        <taxon>Kolteriaceae</taxon>
        <taxon>Kolteria</taxon>
    </lineage>
</organism>
<dbReference type="KEGG" id="knv:Pan216_08230"/>
<reference evidence="1 2" key="1">
    <citation type="submission" date="2019-02" db="EMBL/GenBank/DDBJ databases">
        <title>Deep-cultivation of Planctomycetes and their phenomic and genomic characterization uncovers novel biology.</title>
        <authorList>
            <person name="Wiegand S."/>
            <person name="Jogler M."/>
            <person name="Boedeker C."/>
            <person name="Pinto D."/>
            <person name="Vollmers J."/>
            <person name="Rivas-Marin E."/>
            <person name="Kohn T."/>
            <person name="Peeters S.H."/>
            <person name="Heuer A."/>
            <person name="Rast P."/>
            <person name="Oberbeckmann S."/>
            <person name="Bunk B."/>
            <person name="Jeske O."/>
            <person name="Meyerdierks A."/>
            <person name="Storesund J.E."/>
            <person name="Kallscheuer N."/>
            <person name="Luecker S."/>
            <person name="Lage O.M."/>
            <person name="Pohl T."/>
            <person name="Merkel B.J."/>
            <person name="Hornburger P."/>
            <person name="Mueller R.-W."/>
            <person name="Bruemmer F."/>
            <person name="Labrenz M."/>
            <person name="Spormann A.M."/>
            <person name="Op den Camp H."/>
            <person name="Overmann J."/>
            <person name="Amann R."/>
            <person name="Jetten M.S.M."/>
            <person name="Mascher T."/>
            <person name="Medema M.H."/>
            <person name="Devos D.P."/>
            <person name="Kaster A.-K."/>
            <person name="Ovreas L."/>
            <person name="Rohde M."/>
            <person name="Galperin M.Y."/>
            <person name="Jogler C."/>
        </authorList>
    </citation>
    <scope>NUCLEOTIDE SEQUENCE [LARGE SCALE GENOMIC DNA]</scope>
    <source>
        <strain evidence="1 2">Pan216</strain>
    </source>
</reference>
<accession>A0A518AZ41</accession>
<dbReference type="Proteomes" id="UP000317093">
    <property type="component" value="Chromosome"/>
</dbReference>
<sequence>MTETVFDPHYQRQQVVTQLAALAGFEPKEYFGNWLTYNLNLQKPAVS</sequence>
<keyword evidence="2" id="KW-1185">Reference proteome</keyword>
<dbReference type="EMBL" id="CP036279">
    <property type="protein sequence ID" value="QDU59986.1"/>
    <property type="molecule type" value="Genomic_DNA"/>
</dbReference>
<proteinExistence type="predicted"/>
<name>A0A518AZ41_9BACT</name>
<dbReference type="RefSeq" id="WP_419193235.1">
    <property type="nucleotide sequence ID" value="NZ_CP036279.1"/>
</dbReference>
<protein>
    <submittedName>
        <fullName evidence="1">Uncharacterized protein</fullName>
    </submittedName>
</protein>
<dbReference type="AlphaFoldDB" id="A0A518AZ41"/>
<gene>
    <name evidence="1" type="ORF">Pan216_08230</name>
</gene>
<evidence type="ECO:0000313" key="2">
    <source>
        <dbReference type="Proteomes" id="UP000317093"/>
    </source>
</evidence>
<evidence type="ECO:0000313" key="1">
    <source>
        <dbReference type="EMBL" id="QDU59986.1"/>
    </source>
</evidence>